<dbReference type="AlphaFoldDB" id="A0A6N2BQ16"/>
<feature type="transmembrane region" description="Helical" evidence="1">
    <location>
        <begin position="6"/>
        <end position="29"/>
    </location>
</feature>
<keyword evidence="1" id="KW-0812">Transmembrane</keyword>
<feature type="non-terminal residue" evidence="2">
    <location>
        <position position="1"/>
    </location>
</feature>
<keyword evidence="1" id="KW-0472">Membrane</keyword>
<proteinExistence type="predicted"/>
<comment type="caution">
    <text evidence="2">The sequence shown here is derived from an EMBL/GenBank/DDBJ whole genome shotgun (WGS) entry which is preliminary data.</text>
</comment>
<protein>
    <submittedName>
        <fullName evidence="2">Uncharacterized protein</fullName>
    </submittedName>
</protein>
<accession>A0A6N2BQ16</accession>
<organism evidence="2">
    <name type="scientific">Solanum chilense</name>
    <name type="common">Tomato</name>
    <name type="synonym">Lycopersicon chilense</name>
    <dbReference type="NCBI Taxonomy" id="4083"/>
    <lineage>
        <taxon>Eukaryota</taxon>
        <taxon>Viridiplantae</taxon>
        <taxon>Streptophyta</taxon>
        <taxon>Embryophyta</taxon>
        <taxon>Tracheophyta</taxon>
        <taxon>Spermatophyta</taxon>
        <taxon>Magnoliopsida</taxon>
        <taxon>eudicotyledons</taxon>
        <taxon>Gunneridae</taxon>
        <taxon>Pentapetalae</taxon>
        <taxon>asterids</taxon>
        <taxon>lamiids</taxon>
        <taxon>Solanales</taxon>
        <taxon>Solanaceae</taxon>
        <taxon>Solanoideae</taxon>
        <taxon>Solaneae</taxon>
        <taxon>Solanum</taxon>
        <taxon>Solanum subgen. Lycopersicon</taxon>
    </lineage>
</organism>
<evidence type="ECO:0000256" key="1">
    <source>
        <dbReference type="SAM" id="Phobius"/>
    </source>
</evidence>
<name>A0A6N2BQ16_SOLCI</name>
<reference evidence="2" key="1">
    <citation type="submission" date="2019-05" db="EMBL/GenBank/DDBJ databases">
        <title>The de novo reference genome and transcriptome assemblies of the wild tomato species Solanum chilense.</title>
        <authorList>
            <person name="Stam R."/>
            <person name="Nosenko T."/>
            <person name="Hoerger A.C."/>
            <person name="Stephan W."/>
            <person name="Seidel M.A."/>
            <person name="Kuhn J.M.M."/>
            <person name="Haberer G."/>
            <person name="Tellier A."/>
        </authorList>
    </citation>
    <scope>NUCLEOTIDE SEQUENCE</scope>
    <source>
        <tissue evidence="2">Mature leaves</tissue>
    </source>
</reference>
<dbReference type="EMBL" id="RXGB01002717">
    <property type="protein sequence ID" value="TMW94143.1"/>
    <property type="molecule type" value="Genomic_DNA"/>
</dbReference>
<evidence type="ECO:0000313" key="2">
    <source>
        <dbReference type="EMBL" id="TMW94143.1"/>
    </source>
</evidence>
<sequence length="80" mass="9026">IIGVPFSILSHSLVVIIDTIKVVFLLFMLTHDLNKSHIHHSTCSSMLRSPPKSEGFLEIFDLLSCISNKLFNSWHVESCT</sequence>
<gene>
    <name evidence="2" type="ORF">EJD97_010690</name>
</gene>
<keyword evidence="1" id="KW-1133">Transmembrane helix</keyword>